<keyword evidence="2" id="KW-1185">Reference proteome</keyword>
<proteinExistence type="predicted"/>
<protein>
    <submittedName>
        <fullName evidence="1">Uncharacterized protein</fullName>
    </submittedName>
</protein>
<gene>
    <name evidence="1" type="ORF">BU26DRAFT_502493</name>
</gene>
<organism evidence="1 2">
    <name type="scientific">Trematosphaeria pertusa</name>
    <dbReference type="NCBI Taxonomy" id="390896"/>
    <lineage>
        <taxon>Eukaryota</taxon>
        <taxon>Fungi</taxon>
        <taxon>Dikarya</taxon>
        <taxon>Ascomycota</taxon>
        <taxon>Pezizomycotina</taxon>
        <taxon>Dothideomycetes</taxon>
        <taxon>Pleosporomycetidae</taxon>
        <taxon>Pleosporales</taxon>
        <taxon>Massarineae</taxon>
        <taxon>Trematosphaeriaceae</taxon>
        <taxon>Trematosphaeria</taxon>
    </lineage>
</organism>
<dbReference type="EMBL" id="ML987192">
    <property type="protein sequence ID" value="KAF2251926.1"/>
    <property type="molecule type" value="Genomic_DNA"/>
</dbReference>
<dbReference type="RefSeq" id="XP_033686930.1">
    <property type="nucleotide sequence ID" value="XM_033826641.1"/>
</dbReference>
<sequence>MPVVPSCSAAIAAASHRRGIRSENIDFEGPMGAKEQDGCSATSRERLSICWRAFGRDSSPGQVALPLQMTSSRKHSMVKQSFCGTTQLAARYPLPANKTTSMKGWAQQALPFILDGLKALSTVGSHANC</sequence>
<dbReference type="AlphaFoldDB" id="A0A6A6ING4"/>
<evidence type="ECO:0000313" key="2">
    <source>
        <dbReference type="Proteomes" id="UP000800094"/>
    </source>
</evidence>
<reference evidence="1" key="1">
    <citation type="journal article" date="2020" name="Stud. Mycol.">
        <title>101 Dothideomycetes genomes: a test case for predicting lifestyles and emergence of pathogens.</title>
        <authorList>
            <person name="Haridas S."/>
            <person name="Albert R."/>
            <person name="Binder M."/>
            <person name="Bloem J."/>
            <person name="Labutti K."/>
            <person name="Salamov A."/>
            <person name="Andreopoulos B."/>
            <person name="Baker S."/>
            <person name="Barry K."/>
            <person name="Bills G."/>
            <person name="Bluhm B."/>
            <person name="Cannon C."/>
            <person name="Castanera R."/>
            <person name="Culley D."/>
            <person name="Daum C."/>
            <person name="Ezra D."/>
            <person name="Gonzalez J."/>
            <person name="Henrissat B."/>
            <person name="Kuo A."/>
            <person name="Liang C."/>
            <person name="Lipzen A."/>
            <person name="Lutzoni F."/>
            <person name="Magnuson J."/>
            <person name="Mondo S."/>
            <person name="Nolan M."/>
            <person name="Ohm R."/>
            <person name="Pangilinan J."/>
            <person name="Park H.-J."/>
            <person name="Ramirez L."/>
            <person name="Alfaro M."/>
            <person name="Sun H."/>
            <person name="Tritt A."/>
            <person name="Yoshinaga Y."/>
            <person name="Zwiers L.-H."/>
            <person name="Turgeon B."/>
            <person name="Goodwin S."/>
            <person name="Spatafora J."/>
            <person name="Crous P."/>
            <person name="Grigoriev I."/>
        </authorList>
    </citation>
    <scope>NUCLEOTIDE SEQUENCE</scope>
    <source>
        <strain evidence="1">CBS 122368</strain>
    </source>
</reference>
<dbReference type="Proteomes" id="UP000800094">
    <property type="component" value="Unassembled WGS sequence"/>
</dbReference>
<name>A0A6A6ING4_9PLEO</name>
<evidence type="ECO:0000313" key="1">
    <source>
        <dbReference type="EMBL" id="KAF2251926.1"/>
    </source>
</evidence>
<dbReference type="GeneID" id="54579971"/>
<accession>A0A6A6ING4</accession>